<proteinExistence type="inferred from homology"/>
<dbReference type="GO" id="GO:0046872">
    <property type="term" value="F:metal ion binding"/>
    <property type="evidence" value="ECO:0007669"/>
    <property type="project" value="UniProtKB-KW"/>
</dbReference>
<organism evidence="14 15">
    <name type="scientific">Halovenus salina</name>
    <dbReference type="NCBI Taxonomy" id="1510225"/>
    <lineage>
        <taxon>Archaea</taxon>
        <taxon>Methanobacteriati</taxon>
        <taxon>Methanobacteriota</taxon>
        <taxon>Stenosarchaea group</taxon>
        <taxon>Halobacteria</taxon>
        <taxon>Halobacteriales</taxon>
        <taxon>Haloarculaceae</taxon>
        <taxon>Halovenus</taxon>
    </lineage>
</organism>
<dbReference type="PANTHER" id="PTHR30485:SF0">
    <property type="entry name" value="NI_FE-HYDROGENASE 1 B-TYPE CYTOCHROME SUBUNIT-RELATED"/>
    <property type="match status" value="1"/>
</dbReference>
<keyword evidence="15" id="KW-1185">Reference proteome</keyword>
<evidence type="ECO:0000256" key="3">
    <source>
        <dbReference type="ARBA" id="ARBA00022448"/>
    </source>
</evidence>
<evidence type="ECO:0000256" key="4">
    <source>
        <dbReference type="ARBA" id="ARBA00022475"/>
    </source>
</evidence>
<sequence>MSTDSGLRDRLAEFAAALRHPSEGLDDRFERLREVKERETVQRHSLGARISHWTQAFLMFVLMVTGYAIWTGNYGPLNVAPWDGYFISFGLHMWAGTLLMAVLFVLFPLYHVFVDGHRQLAEPDDVRVTVRVAQAFVGLKSYIPGYHRARETYDEDEGDWVAYHPMQKTFFWWVSIFFGVLAVTGFSMYAEMLEDPVWWVEILGFLSPWLAFEHLLQIHLLVAFVVLAMVLGHVYFAVLPSNHAALKSMVFGNIDAYVVREDDDDE</sequence>
<feature type="transmembrane region" description="Helical" evidence="12">
    <location>
        <begin position="216"/>
        <end position="239"/>
    </location>
</feature>
<feature type="transmembrane region" description="Helical" evidence="12">
    <location>
        <begin position="53"/>
        <end position="71"/>
    </location>
</feature>
<name>A0ABD5W0L0_9EURY</name>
<protein>
    <submittedName>
        <fullName evidence="14">Cytochrome b/b6 domain-containing protein</fullName>
    </submittedName>
</protein>
<comment type="subcellular location">
    <subcellularLocation>
        <location evidence="1">Cell membrane</location>
        <topology evidence="1">Multi-pass membrane protein</topology>
    </subcellularLocation>
</comment>
<evidence type="ECO:0000256" key="2">
    <source>
        <dbReference type="ARBA" id="ARBA00008622"/>
    </source>
</evidence>
<feature type="domain" description="Cytochrome b561 bacterial/Ni-hydrogenase" evidence="13">
    <location>
        <begin position="43"/>
        <end position="252"/>
    </location>
</feature>
<keyword evidence="6 12" id="KW-0812">Transmembrane</keyword>
<keyword evidence="10" id="KW-0408">Iron</keyword>
<keyword evidence="9 12" id="KW-1133">Transmembrane helix</keyword>
<keyword evidence="4" id="KW-1003">Cell membrane</keyword>
<keyword evidence="8" id="KW-0249">Electron transport</keyword>
<evidence type="ECO:0000256" key="5">
    <source>
        <dbReference type="ARBA" id="ARBA00022617"/>
    </source>
</evidence>
<dbReference type="PRINTS" id="PR00161">
    <property type="entry name" value="NIHGNASECYTB"/>
</dbReference>
<evidence type="ECO:0000256" key="9">
    <source>
        <dbReference type="ARBA" id="ARBA00022989"/>
    </source>
</evidence>
<evidence type="ECO:0000256" key="8">
    <source>
        <dbReference type="ARBA" id="ARBA00022982"/>
    </source>
</evidence>
<evidence type="ECO:0000313" key="14">
    <source>
        <dbReference type="EMBL" id="MFC7057165.1"/>
    </source>
</evidence>
<evidence type="ECO:0000256" key="6">
    <source>
        <dbReference type="ARBA" id="ARBA00022692"/>
    </source>
</evidence>
<keyword evidence="11 12" id="KW-0472">Membrane</keyword>
<gene>
    <name evidence="14" type="ORF">ACFQQG_01980</name>
</gene>
<comment type="caution">
    <text evidence="14">The sequence shown here is derived from an EMBL/GenBank/DDBJ whole genome shotgun (WGS) entry which is preliminary data.</text>
</comment>
<comment type="similarity">
    <text evidence="2">Belongs to the HupC/HyaC/HydC family.</text>
</comment>
<evidence type="ECO:0000256" key="10">
    <source>
        <dbReference type="ARBA" id="ARBA00023004"/>
    </source>
</evidence>
<dbReference type="InterPro" id="IPR016174">
    <property type="entry name" value="Di-haem_cyt_TM"/>
</dbReference>
<dbReference type="AlphaFoldDB" id="A0ABD5W0L0"/>
<dbReference type="Gene3D" id="1.20.950.20">
    <property type="entry name" value="Transmembrane di-heme cytochromes, Chain C"/>
    <property type="match status" value="1"/>
</dbReference>
<dbReference type="RefSeq" id="WP_267162894.1">
    <property type="nucleotide sequence ID" value="NZ_CP112972.1"/>
</dbReference>
<dbReference type="InterPro" id="IPR011577">
    <property type="entry name" value="Cyt_b561_bac/Ni-Hgenase"/>
</dbReference>
<feature type="transmembrane region" description="Helical" evidence="12">
    <location>
        <begin position="91"/>
        <end position="110"/>
    </location>
</feature>
<evidence type="ECO:0000256" key="12">
    <source>
        <dbReference type="SAM" id="Phobius"/>
    </source>
</evidence>
<dbReference type="InterPro" id="IPR051542">
    <property type="entry name" value="Hydrogenase_cytochrome"/>
</dbReference>
<evidence type="ECO:0000259" key="13">
    <source>
        <dbReference type="Pfam" id="PF01292"/>
    </source>
</evidence>
<dbReference type="GO" id="GO:0005886">
    <property type="term" value="C:plasma membrane"/>
    <property type="evidence" value="ECO:0007669"/>
    <property type="project" value="UniProtKB-SubCell"/>
</dbReference>
<keyword evidence="7" id="KW-0479">Metal-binding</keyword>
<dbReference type="PANTHER" id="PTHR30485">
    <property type="entry name" value="NI/FE-HYDROGENASE 1 B-TYPE CYTOCHROME SUBUNIT"/>
    <property type="match status" value="1"/>
</dbReference>
<dbReference type="Pfam" id="PF01292">
    <property type="entry name" value="Ni_hydr_CYTB"/>
    <property type="match status" value="1"/>
</dbReference>
<evidence type="ECO:0000256" key="7">
    <source>
        <dbReference type="ARBA" id="ARBA00022723"/>
    </source>
</evidence>
<evidence type="ECO:0000256" key="1">
    <source>
        <dbReference type="ARBA" id="ARBA00004651"/>
    </source>
</evidence>
<dbReference type="GeneID" id="76628989"/>
<evidence type="ECO:0000256" key="11">
    <source>
        <dbReference type="ARBA" id="ARBA00023136"/>
    </source>
</evidence>
<feature type="transmembrane region" description="Helical" evidence="12">
    <location>
        <begin position="170"/>
        <end position="190"/>
    </location>
</feature>
<dbReference type="SUPFAM" id="SSF81342">
    <property type="entry name" value="Transmembrane di-heme cytochromes"/>
    <property type="match status" value="1"/>
</dbReference>
<keyword evidence="3" id="KW-0813">Transport</keyword>
<dbReference type="InterPro" id="IPR000516">
    <property type="entry name" value="Ni-dep_Hydgase_cyt-B"/>
</dbReference>
<dbReference type="Proteomes" id="UP001596445">
    <property type="component" value="Unassembled WGS sequence"/>
</dbReference>
<keyword evidence="5" id="KW-0349">Heme</keyword>
<evidence type="ECO:0000313" key="15">
    <source>
        <dbReference type="Proteomes" id="UP001596445"/>
    </source>
</evidence>
<dbReference type="EMBL" id="JBHSZI010000001">
    <property type="protein sequence ID" value="MFC7057165.1"/>
    <property type="molecule type" value="Genomic_DNA"/>
</dbReference>
<reference evidence="14 15" key="1">
    <citation type="journal article" date="2019" name="Int. J. Syst. Evol. Microbiol.">
        <title>The Global Catalogue of Microorganisms (GCM) 10K type strain sequencing project: providing services to taxonomists for standard genome sequencing and annotation.</title>
        <authorList>
            <consortium name="The Broad Institute Genomics Platform"/>
            <consortium name="The Broad Institute Genome Sequencing Center for Infectious Disease"/>
            <person name="Wu L."/>
            <person name="Ma J."/>
        </authorList>
    </citation>
    <scope>NUCLEOTIDE SEQUENCE [LARGE SCALE GENOMIC DNA]</scope>
    <source>
        <strain evidence="14 15">JCM 30072</strain>
    </source>
</reference>
<accession>A0ABD5W0L0</accession>